<dbReference type="STRING" id="105231.A0A1Y1HY70"/>
<evidence type="ECO:0000256" key="3">
    <source>
        <dbReference type="ARBA" id="ARBA00006388"/>
    </source>
</evidence>
<dbReference type="GO" id="GO:0045087">
    <property type="term" value="P:innate immune response"/>
    <property type="evidence" value="ECO:0007669"/>
    <property type="project" value="UniProtKB-KW"/>
</dbReference>
<comment type="function">
    <text evidence="18">Ubiquitin-protein ligase which is mainly involved pre-mRNA splicing and DNA repair. Required for pre-mRNA splicing as component of the spliceosome.</text>
</comment>
<dbReference type="InterPro" id="IPR036322">
    <property type="entry name" value="WD40_repeat_dom_sf"/>
</dbReference>
<dbReference type="InterPro" id="IPR003613">
    <property type="entry name" value="Ubox_domain"/>
</dbReference>
<reference evidence="22 23" key="1">
    <citation type="journal article" date="2014" name="Nat. Commun.">
        <title>Klebsormidium flaccidum genome reveals primary factors for plant terrestrial adaptation.</title>
        <authorList>
            <person name="Hori K."/>
            <person name="Maruyama F."/>
            <person name="Fujisawa T."/>
            <person name="Togashi T."/>
            <person name="Yamamoto N."/>
            <person name="Seo M."/>
            <person name="Sato S."/>
            <person name="Yamada T."/>
            <person name="Mori H."/>
            <person name="Tajima N."/>
            <person name="Moriyama T."/>
            <person name="Ikeuchi M."/>
            <person name="Watanabe M."/>
            <person name="Wada H."/>
            <person name="Kobayashi K."/>
            <person name="Saito M."/>
            <person name="Masuda T."/>
            <person name="Sasaki-Sekimoto Y."/>
            <person name="Mashiguchi K."/>
            <person name="Awai K."/>
            <person name="Shimojima M."/>
            <person name="Masuda S."/>
            <person name="Iwai M."/>
            <person name="Nobusawa T."/>
            <person name="Narise T."/>
            <person name="Kondo S."/>
            <person name="Saito H."/>
            <person name="Sato R."/>
            <person name="Murakawa M."/>
            <person name="Ihara Y."/>
            <person name="Oshima-Yamada Y."/>
            <person name="Ohtaka K."/>
            <person name="Satoh M."/>
            <person name="Sonobe K."/>
            <person name="Ishii M."/>
            <person name="Ohtani R."/>
            <person name="Kanamori-Sato M."/>
            <person name="Honoki R."/>
            <person name="Miyazaki D."/>
            <person name="Mochizuki H."/>
            <person name="Umetsu J."/>
            <person name="Higashi K."/>
            <person name="Shibata D."/>
            <person name="Kamiya Y."/>
            <person name="Sato N."/>
            <person name="Nakamura Y."/>
            <person name="Tabata S."/>
            <person name="Ida S."/>
            <person name="Kurokawa K."/>
            <person name="Ohta H."/>
        </authorList>
    </citation>
    <scope>NUCLEOTIDE SEQUENCE [LARGE SCALE GENOMIC DNA]</scope>
    <source>
        <strain evidence="22 23">NIES-2285</strain>
    </source>
</reference>
<feature type="domain" description="U-box" evidence="21">
    <location>
        <begin position="1"/>
        <end position="70"/>
    </location>
</feature>
<feature type="repeat" description="WD" evidence="17">
    <location>
        <begin position="261"/>
        <end position="293"/>
    </location>
</feature>
<evidence type="ECO:0000256" key="12">
    <source>
        <dbReference type="ARBA" id="ARBA00022859"/>
    </source>
</evidence>
<dbReference type="FunFam" id="3.30.40.10:FF:000027">
    <property type="entry name" value="Pre-mRNA-processing factor 19, putative"/>
    <property type="match status" value="1"/>
</dbReference>
<evidence type="ECO:0000256" key="7">
    <source>
        <dbReference type="ARBA" id="ARBA00022679"/>
    </source>
</evidence>
<dbReference type="GO" id="GO:0000974">
    <property type="term" value="C:Prp19 complex"/>
    <property type="evidence" value="ECO:0000318"/>
    <property type="project" value="GO_Central"/>
</dbReference>
<dbReference type="AlphaFoldDB" id="A0A1Y1HY70"/>
<evidence type="ECO:0000256" key="5">
    <source>
        <dbReference type="ARBA" id="ARBA00022588"/>
    </source>
</evidence>
<keyword evidence="13 18" id="KW-0508">mRNA splicing</keyword>
<dbReference type="CDD" id="cd16656">
    <property type="entry name" value="RING-Ubox_PRP19"/>
    <property type="match status" value="1"/>
</dbReference>
<evidence type="ECO:0000256" key="13">
    <source>
        <dbReference type="ARBA" id="ARBA00023187"/>
    </source>
</evidence>
<dbReference type="SUPFAM" id="SSF57850">
    <property type="entry name" value="RING/U-box"/>
    <property type="match status" value="1"/>
</dbReference>
<keyword evidence="8 18" id="KW-0747">Spliceosome</keyword>
<dbReference type="InterPro" id="IPR015943">
    <property type="entry name" value="WD40/YVTN_repeat-like_dom_sf"/>
</dbReference>
<organism evidence="22 23">
    <name type="scientific">Klebsormidium nitens</name>
    <name type="common">Green alga</name>
    <name type="synonym">Ulothrix nitens</name>
    <dbReference type="NCBI Taxonomy" id="105231"/>
    <lineage>
        <taxon>Eukaryota</taxon>
        <taxon>Viridiplantae</taxon>
        <taxon>Streptophyta</taxon>
        <taxon>Klebsormidiophyceae</taxon>
        <taxon>Klebsormidiales</taxon>
        <taxon>Klebsormidiaceae</taxon>
        <taxon>Klebsormidium</taxon>
    </lineage>
</organism>
<evidence type="ECO:0000256" key="1">
    <source>
        <dbReference type="ARBA" id="ARBA00004123"/>
    </source>
</evidence>
<dbReference type="InterPro" id="IPR013083">
    <property type="entry name" value="Znf_RING/FYVE/PHD"/>
</dbReference>
<comment type="catalytic activity">
    <reaction evidence="18">
        <text>S-ubiquitinyl-[E2 ubiquitin-conjugating enzyme]-L-cysteine + [acceptor protein]-L-lysine = [E2 ubiquitin-conjugating enzyme]-L-cysteine + N(6)-ubiquitinyl-[acceptor protein]-L-lysine.</text>
        <dbReference type="EC" id="2.3.2.27"/>
    </reaction>
</comment>
<dbReference type="FunFam" id="2.130.10.10:FF:000043">
    <property type="entry name" value="pre-mRNA-processing factor 19"/>
    <property type="match status" value="1"/>
</dbReference>
<dbReference type="PROSITE" id="PS50082">
    <property type="entry name" value="WD_REPEATS_2"/>
    <property type="match status" value="4"/>
</dbReference>
<dbReference type="SMART" id="SM00320">
    <property type="entry name" value="WD40"/>
    <property type="match status" value="7"/>
</dbReference>
<evidence type="ECO:0000256" key="14">
    <source>
        <dbReference type="ARBA" id="ARBA00023204"/>
    </source>
</evidence>
<keyword evidence="5" id="KW-0399">Innate immunity</keyword>
<keyword evidence="10 18" id="KW-0227">DNA damage</keyword>
<evidence type="ECO:0000256" key="19">
    <source>
        <dbReference type="SAM" id="Coils"/>
    </source>
</evidence>
<feature type="repeat" description="WD" evidence="17">
    <location>
        <begin position="392"/>
        <end position="432"/>
    </location>
</feature>
<dbReference type="GO" id="GO:0006281">
    <property type="term" value="P:DNA repair"/>
    <property type="evidence" value="ECO:0007669"/>
    <property type="project" value="UniProtKB-KW"/>
</dbReference>
<dbReference type="Pfam" id="PF24814">
    <property type="entry name" value="WD40_Prp19"/>
    <property type="match status" value="1"/>
</dbReference>
<evidence type="ECO:0000256" key="10">
    <source>
        <dbReference type="ARBA" id="ARBA00022763"/>
    </source>
</evidence>
<dbReference type="InterPro" id="IPR013915">
    <property type="entry name" value="Prp19_cc"/>
</dbReference>
<dbReference type="EC" id="2.3.2.27" evidence="18"/>
<dbReference type="CDD" id="cd00200">
    <property type="entry name" value="WD40"/>
    <property type="match status" value="1"/>
</dbReference>
<dbReference type="GO" id="GO:0071006">
    <property type="term" value="C:U2-type catalytic step 1 spliceosome"/>
    <property type="evidence" value="ECO:0000318"/>
    <property type="project" value="GO_Central"/>
</dbReference>
<evidence type="ECO:0000313" key="23">
    <source>
        <dbReference type="Proteomes" id="UP000054558"/>
    </source>
</evidence>
<dbReference type="SMART" id="SM00504">
    <property type="entry name" value="Ubox"/>
    <property type="match status" value="1"/>
</dbReference>
<name>A0A1Y1HY70_KLENI</name>
<evidence type="ECO:0000256" key="18">
    <source>
        <dbReference type="RuleBase" id="RU367101"/>
    </source>
</evidence>
<dbReference type="InterPro" id="IPR055340">
    <property type="entry name" value="RING-Ubox_PRP19"/>
</dbReference>
<keyword evidence="14 18" id="KW-0234">DNA repair</keyword>
<evidence type="ECO:0000256" key="2">
    <source>
        <dbReference type="ARBA" id="ARBA00004906"/>
    </source>
</evidence>
<keyword evidence="11 18" id="KW-0833">Ubl conjugation pathway</keyword>
<keyword evidence="19" id="KW-0175">Coiled coil</keyword>
<dbReference type="InterPro" id="IPR038959">
    <property type="entry name" value="Prp19"/>
</dbReference>
<feature type="coiled-coil region" evidence="19">
    <location>
        <begin position="108"/>
        <end position="135"/>
    </location>
</feature>
<evidence type="ECO:0000313" key="22">
    <source>
        <dbReference type="EMBL" id="GAQ83604.1"/>
    </source>
</evidence>
<dbReference type="GO" id="GO:0004842">
    <property type="term" value="F:ubiquitin-protein transferase activity"/>
    <property type="evidence" value="ECO:0000318"/>
    <property type="project" value="GO_Central"/>
</dbReference>
<dbReference type="OMA" id="SLDQHWA"/>
<evidence type="ECO:0000256" key="8">
    <source>
        <dbReference type="ARBA" id="ARBA00022728"/>
    </source>
</evidence>
<feature type="repeat" description="WD" evidence="17">
    <location>
        <begin position="306"/>
        <end position="347"/>
    </location>
</feature>
<dbReference type="EMBL" id="DF237103">
    <property type="protein sequence ID" value="GAQ83604.1"/>
    <property type="molecule type" value="Genomic_DNA"/>
</dbReference>
<evidence type="ECO:0000256" key="6">
    <source>
        <dbReference type="ARBA" id="ARBA00022664"/>
    </source>
</evidence>
<dbReference type="PROSITE" id="PS50294">
    <property type="entry name" value="WD_REPEATS_REGION"/>
    <property type="match status" value="2"/>
</dbReference>
<dbReference type="Gene3D" id="3.30.40.10">
    <property type="entry name" value="Zinc/RING finger domain, C3HC4 (zinc finger)"/>
    <property type="match status" value="1"/>
</dbReference>
<evidence type="ECO:0000256" key="15">
    <source>
        <dbReference type="ARBA" id="ARBA00023242"/>
    </source>
</evidence>
<dbReference type="SUPFAM" id="SSF50978">
    <property type="entry name" value="WD40 repeat-like"/>
    <property type="match status" value="1"/>
</dbReference>
<evidence type="ECO:0000256" key="20">
    <source>
        <dbReference type="SAM" id="MobiDB-lite"/>
    </source>
</evidence>
<dbReference type="PANTHER" id="PTHR43995:SF1">
    <property type="entry name" value="PRE-MRNA-PROCESSING FACTOR 19"/>
    <property type="match status" value="1"/>
</dbReference>
<protein>
    <recommendedName>
        <fullName evidence="18">Pre-mRNA-processing factor 19</fullName>
        <ecNumber evidence="18">2.3.2.27</ecNumber>
    </recommendedName>
</protein>
<keyword evidence="9" id="KW-0677">Repeat</keyword>
<dbReference type="UniPathway" id="UPA00143"/>
<feature type="region of interest" description="Disordered" evidence="20">
    <location>
        <begin position="138"/>
        <end position="169"/>
    </location>
</feature>
<sequence>MFCSISGVTPQEPVVSTKSGALFEKRLILKHIKDIGVDPVSQDPLTEDDLLEIKSNKAVKPRLASGASIPGMLATFQNEWDAFVLSTYSLEQQLHTARQELSYSLYQHDAATRVIARLKKERDEARALLAETEARAAAAPAEVAPHRPDVANGKRAPEEHAEAAPTKKAKAGITQEIVAEMTACNVELSQSRKKRQIPATLASADALERYTQLSSHPLHKTAKPGIIACDINSDKDWILTGGVDAQVVVFDRPAGQIKATLAGHTKKVNAVKFVPQTDLLLSASSDKTVRVWKGSDEGKYQCVHVLTDHASDVRALTLHATNHYFVTASSDKTWGFYDLASGLCLTQVADPSVTDGYTCASFHPDGLILGTGTAESLVRIWDVKSQANVAKFEGHSGPVNAISFSENGYFLATAARDGVKLWDLRKLKNFRTFAPWDADTDCNTVEFDHSGSYLAAGGADVRIYAVGTVKQEWNTVKTFPDLSGTSKILNAKFGKDASYLAVTSMDRNLRVFGLAPELATVGE</sequence>
<dbReference type="OrthoDB" id="687049at2759"/>
<dbReference type="GO" id="GO:0061630">
    <property type="term" value="F:ubiquitin protein ligase activity"/>
    <property type="evidence" value="ECO:0007669"/>
    <property type="project" value="UniProtKB-UniRule"/>
</dbReference>
<keyword evidence="12" id="KW-0391">Immunity</keyword>
<dbReference type="PANTHER" id="PTHR43995">
    <property type="entry name" value="PRE-MRNA-PROCESSING FACTOR 19"/>
    <property type="match status" value="1"/>
</dbReference>
<dbReference type="GO" id="GO:0005737">
    <property type="term" value="C:cytoplasm"/>
    <property type="evidence" value="ECO:0000318"/>
    <property type="project" value="GO_Central"/>
</dbReference>
<feature type="repeat" description="WD" evidence="17">
    <location>
        <begin position="358"/>
        <end position="391"/>
    </location>
</feature>
<evidence type="ECO:0000256" key="17">
    <source>
        <dbReference type="PROSITE-ProRule" id="PRU00221"/>
    </source>
</evidence>
<dbReference type="GO" id="GO:0000398">
    <property type="term" value="P:mRNA splicing, via spliceosome"/>
    <property type="evidence" value="ECO:0000318"/>
    <property type="project" value="GO_Central"/>
</dbReference>
<dbReference type="PROSITE" id="PS51698">
    <property type="entry name" value="U_BOX"/>
    <property type="match status" value="1"/>
</dbReference>
<dbReference type="Gene3D" id="2.130.10.10">
    <property type="entry name" value="YVTN repeat-like/Quinoprotein amine dehydrogenase"/>
    <property type="match status" value="1"/>
</dbReference>
<dbReference type="Pfam" id="PF08606">
    <property type="entry name" value="Prp19"/>
    <property type="match status" value="1"/>
</dbReference>
<gene>
    <name evidence="22" type="ORF">KFL_001540220</name>
</gene>
<accession>A0A1Y1HY70</accession>
<keyword evidence="4 17" id="KW-0853">WD repeat</keyword>
<keyword evidence="23" id="KW-1185">Reference proteome</keyword>
<evidence type="ECO:0000256" key="11">
    <source>
        <dbReference type="ARBA" id="ARBA00022786"/>
    </source>
</evidence>
<proteinExistence type="inferred from homology"/>
<evidence type="ECO:0000256" key="16">
    <source>
        <dbReference type="ARBA" id="ARBA00065458"/>
    </source>
</evidence>
<evidence type="ECO:0000256" key="9">
    <source>
        <dbReference type="ARBA" id="ARBA00022737"/>
    </source>
</evidence>
<keyword evidence="15 18" id="KW-0539">Nucleus</keyword>
<comment type="pathway">
    <text evidence="2 18">Protein modification; protein ubiquitination.</text>
</comment>
<evidence type="ECO:0000259" key="21">
    <source>
        <dbReference type="PROSITE" id="PS51698"/>
    </source>
</evidence>
<keyword evidence="6 18" id="KW-0507">mRNA processing</keyword>
<keyword evidence="7 18" id="KW-0808">Transferase</keyword>
<dbReference type="InterPro" id="IPR001680">
    <property type="entry name" value="WD40_rpt"/>
</dbReference>
<evidence type="ECO:0000256" key="4">
    <source>
        <dbReference type="ARBA" id="ARBA00022574"/>
    </source>
</evidence>
<dbReference type="GO" id="GO:0070534">
    <property type="term" value="P:protein K63-linked ubiquitination"/>
    <property type="evidence" value="ECO:0007669"/>
    <property type="project" value="UniProtKB-UniRule"/>
</dbReference>
<comment type="similarity">
    <text evidence="3 18">Belongs to the WD repeat PRP19 family.</text>
</comment>
<dbReference type="Proteomes" id="UP000054558">
    <property type="component" value="Unassembled WGS sequence"/>
</dbReference>
<comment type="subunit">
    <text evidence="16">Homotetramer. Component of the multiprotein assembly MOS4-associated complex (MAC) at least composed of MOS4, CDC5, PRL1 and PRP19 which is related to the PRP19C/Prp19 complex/NTC/Nineteen complex identified in other organisms. Associated with the spliceosome.</text>
</comment>
<comment type="subcellular location">
    <subcellularLocation>
        <location evidence="1 18">Nucleus</location>
    </subcellularLocation>
</comment>